<evidence type="ECO:0000313" key="2">
    <source>
        <dbReference type="Proteomes" id="UP000887563"/>
    </source>
</evidence>
<name>A0A914KIH3_MELIC</name>
<reference evidence="3" key="1">
    <citation type="submission" date="2022-11" db="UniProtKB">
        <authorList>
            <consortium name="WormBaseParasite"/>
        </authorList>
    </citation>
    <scope>IDENTIFICATION</scope>
</reference>
<dbReference type="AlphaFoldDB" id="A0A914KIH3"/>
<protein>
    <submittedName>
        <fullName evidence="3">Uncharacterized protein</fullName>
    </submittedName>
</protein>
<sequence>MIDLNPANWNKENICDLPISTFINPSINSLINEQCEELENKKFLKEEKTSGNDEYFEEGNFKVKRGRFEIEKKIEKNCGENENVGSKEGGEGQPKNDEAESLENLYCWWSERQNLRDHKAKLASSRCLFPINEEIKKQQNLSKEIKNLESSSKEAKARIVLGELFCYVLSPFKNQEYSDEEEEIEEDELQQKQQKICLTPNKVFCSNKQLNILPV</sequence>
<evidence type="ECO:0000313" key="3">
    <source>
        <dbReference type="WBParaSite" id="Minc3s00016g01072"/>
    </source>
</evidence>
<dbReference type="WBParaSite" id="Minc3s00016g01072">
    <property type="protein sequence ID" value="Minc3s00016g01072"/>
    <property type="gene ID" value="Minc3s00016g01072"/>
</dbReference>
<dbReference type="Proteomes" id="UP000887563">
    <property type="component" value="Unplaced"/>
</dbReference>
<accession>A0A914KIH3</accession>
<evidence type="ECO:0000256" key="1">
    <source>
        <dbReference type="SAM" id="Coils"/>
    </source>
</evidence>
<feature type="coiled-coil region" evidence="1">
    <location>
        <begin position="131"/>
        <end position="194"/>
    </location>
</feature>
<organism evidence="2 3">
    <name type="scientific">Meloidogyne incognita</name>
    <name type="common">Southern root-knot nematode worm</name>
    <name type="synonym">Oxyuris incognita</name>
    <dbReference type="NCBI Taxonomy" id="6306"/>
    <lineage>
        <taxon>Eukaryota</taxon>
        <taxon>Metazoa</taxon>
        <taxon>Ecdysozoa</taxon>
        <taxon>Nematoda</taxon>
        <taxon>Chromadorea</taxon>
        <taxon>Rhabditida</taxon>
        <taxon>Tylenchina</taxon>
        <taxon>Tylenchomorpha</taxon>
        <taxon>Tylenchoidea</taxon>
        <taxon>Meloidogynidae</taxon>
        <taxon>Meloidogyninae</taxon>
        <taxon>Meloidogyne</taxon>
        <taxon>Meloidogyne incognita group</taxon>
    </lineage>
</organism>
<keyword evidence="2" id="KW-1185">Reference proteome</keyword>
<keyword evidence="1" id="KW-0175">Coiled coil</keyword>
<proteinExistence type="predicted"/>